<dbReference type="AlphaFoldDB" id="A0AAD6I9S9"/>
<dbReference type="EMBL" id="JAQJZL010000009">
    <property type="protein sequence ID" value="KAJ6038218.1"/>
    <property type="molecule type" value="Genomic_DNA"/>
</dbReference>
<comment type="caution">
    <text evidence="1">The sequence shown here is derived from an EMBL/GenBank/DDBJ whole genome shotgun (WGS) entry which is preliminary data.</text>
</comment>
<reference evidence="1" key="1">
    <citation type="journal article" date="2023" name="IMA Fungus">
        <title>Comparative genomic study of the Penicillium genus elucidates a diverse pangenome and 15 lateral gene transfer events.</title>
        <authorList>
            <person name="Petersen C."/>
            <person name="Sorensen T."/>
            <person name="Nielsen M.R."/>
            <person name="Sondergaard T.E."/>
            <person name="Sorensen J.L."/>
            <person name="Fitzpatrick D.A."/>
            <person name="Frisvad J.C."/>
            <person name="Nielsen K.L."/>
        </authorList>
    </citation>
    <scope>NUCLEOTIDE SEQUENCE</scope>
    <source>
        <strain evidence="1">IBT 15450</strain>
    </source>
</reference>
<organism evidence="1 2">
    <name type="scientific">Penicillium canescens</name>
    <dbReference type="NCBI Taxonomy" id="5083"/>
    <lineage>
        <taxon>Eukaryota</taxon>
        <taxon>Fungi</taxon>
        <taxon>Dikarya</taxon>
        <taxon>Ascomycota</taxon>
        <taxon>Pezizomycotina</taxon>
        <taxon>Eurotiomycetes</taxon>
        <taxon>Eurotiomycetidae</taxon>
        <taxon>Eurotiales</taxon>
        <taxon>Aspergillaceae</taxon>
        <taxon>Penicillium</taxon>
    </lineage>
</organism>
<accession>A0AAD6I9S9</accession>
<name>A0AAD6I9S9_PENCN</name>
<sequence length="196" mass="22121">MKTSPEGDFYCKLTCFRELVFMSFCAVALKVADNAASVFKVMREYSGSEAQEKHLIKLTRGAIWANRSIFALSGTQWGSDCSDVFLLAGQPVSFYARYAEYSESLPYFLHQMRTKAGDHASSGKDFRPMSLAVPLIIERLARGVCRVESFNYKETTFWASTAQRIQEASFVPIPVYIVKSNPQPGYTKLRRDNHGN</sequence>
<reference evidence="1" key="2">
    <citation type="submission" date="2023-01" db="EMBL/GenBank/DDBJ databases">
        <authorList>
            <person name="Petersen C."/>
        </authorList>
    </citation>
    <scope>NUCLEOTIDE SEQUENCE</scope>
    <source>
        <strain evidence="1">IBT 15450</strain>
    </source>
</reference>
<dbReference type="Proteomes" id="UP001219568">
    <property type="component" value="Unassembled WGS sequence"/>
</dbReference>
<gene>
    <name evidence="1" type="ORF">N7460_007989</name>
</gene>
<evidence type="ECO:0000313" key="1">
    <source>
        <dbReference type="EMBL" id="KAJ6038218.1"/>
    </source>
</evidence>
<keyword evidence="2" id="KW-1185">Reference proteome</keyword>
<evidence type="ECO:0000313" key="2">
    <source>
        <dbReference type="Proteomes" id="UP001219568"/>
    </source>
</evidence>
<proteinExistence type="predicted"/>
<protein>
    <submittedName>
        <fullName evidence="1">Uncharacterized protein</fullName>
    </submittedName>
</protein>